<name>A0A3A2ZH83_9EURO</name>
<comment type="caution">
    <text evidence="2">The sequence shown here is derived from an EMBL/GenBank/DDBJ whole genome shotgun (WGS) entry which is preliminary data.</text>
</comment>
<dbReference type="Pfam" id="PF20174">
    <property type="entry name" value="DUF6540"/>
    <property type="match status" value="1"/>
</dbReference>
<reference evidence="3" key="1">
    <citation type="submission" date="2017-02" db="EMBL/GenBank/DDBJ databases">
        <authorList>
            <person name="Tafer H."/>
            <person name="Lopandic K."/>
        </authorList>
    </citation>
    <scope>NUCLEOTIDE SEQUENCE [LARGE SCALE GENOMIC DNA]</scope>
    <source>
        <strain evidence="3">CBS 366.77</strain>
    </source>
</reference>
<organism evidence="2 3">
    <name type="scientific">Aspergillus sclerotialis</name>
    <dbReference type="NCBI Taxonomy" id="2070753"/>
    <lineage>
        <taxon>Eukaryota</taxon>
        <taxon>Fungi</taxon>
        <taxon>Dikarya</taxon>
        <taxon>Ascomycota</taxon>
        <taxon>Pezizomycotina</taxon>
        <taxon>Eurotiomycetes</taxon>
        <taxon>Eurotiomycetidae</taxon>
        <taxon>Eurotiales</taxon>
        <taxon>Aspergillaceae</taxon>
        <taxon>Aspergillus</taxon>
        <taxon>Aspergillus subgen. Polypaecilum</taxon>
    </lineage>
</organism>
<dbReference type="OrthoDB" id="1658288at2759"/>
<evidence type="ECO:0000256" key="1">
    <source>
        <dbReference type="SAM" id="MobiDB-lite"/>
    </source>
</evidence>
<dbReference type="AlphaFoldDB" id="A0A3A2ZH83"/>
<accession>A0A3A2ZH83</accession>
<protein>
    <submittedName>
        <fullName evidence="2">Uncharacterized protein</fullName>
    </submittedName>
</protein>
<dbReference type="EMBL" id="MVGC01000171">
    <property type="protein sequence ID" value="RJE22376.1"/>
    <property type="molecule type" value="Genomic_DNA"/>
</dbReference>
<feature type="region of interest" description="Disordered" evidence="1">
    <location>
        <begin position="155"/>
        <end position="176"/>
    </location>
</feature>
<sequence length="176" mass="19318">MAPCTISLISSRTTSTQRAHFAIFVPSASDSDTGTLIHVFGAPMVGYKLEFKRNYPIAMIREPYTRHQIGQIDTQYIADTSDSVQRDDSIPRGIIELVASQVPPPRISQNFMAPVNETTNKRCQEWTMEYVRRLVQLGYIDASAVQVVQSLRDPPTHGIGLQPVGRGLGSSGGAAQ</sequence>
<dbReference type="STRING" id="2070753.A0A3A2ZH83"/>
<evidence type="ECO:0000313" key="2">
    <source>
        <dbReference type="EMBL" id="RJE22376.1"/>
    </source>
</evidence>
<gene>
    <name evidence="2" type="ORF">PHISCL_05279</name>
</gene>
<keyword evidence="3" id="KW-1185">Reference proteome</keyword>
<proteinExistence type="predicted"/>
<dbReference type="InterPro" id="IPR046670">
    <property type="entry name" value="DUF6540"/>
</dbReference>
<feature type="compositionally biased region" description="Gly residues" evidence="1">
    <location>
        <begin position="166"/>
        <end position="176"/>
    </location>
</feature>
<evidence type="ECO:0000313" key="3">
    <source>
        <dbReference type="Proteomes" id="UP000266188"/>
    </source>
</evidence>
<dbReference type="Proteomes" id="UP000266188">
    <property type="component" value="Unassembled WGS sequence"/>
</dbReference>